<feature type="compositionally biased region" description="Polar residues" evidence="1">
    <location>
        <begin position="1"/>
        <end position="17"/>
    </location>
</feature>
<evidence type="ECO:0000313" key="2">
    <source>
        <dbReference type="EMBL" id="OSX57944.1"/>
    </source>
</evidence>
<dbReference type="GeneID" id="36327833"/>
<dbReference type="RefSeq" id="XP_024334738.1">
    <property type="nucleotide sequence ID" value="XM_024482884.1"/>
</dbReference>
<keyword evidence="3" id="KW-1185">Reference proteome</keyword>
<proteinExistence type="predicted"/>
<sequence>MPQGRSENSKYSQQAPSSDDAGIMTVVAQQMQNSWEKKRKEKEAKYFQEAQALLTKCIAQRTEEFTEAAEELDDKYEKFVLEYASVEDEIRNLWTQLLKEQQKLLLLAEQKHQGVREGEKERERGQVQGMAIAKKAMEDCSRLVTTLRHPE</sequence>
<accession>A0A1X6MNE8</accession>
<organism evidence="2 3">
    <name type="scientific">Postia placenta MAD-698-R-SB12</name>
    <dbReference type="NCBI Taxonomy" id="670580"/>
    <lineage>
        <taxon>Eukaryota</taxon>
        <taxon>Fungi</taxon>
        <taxon>Dikarya</taxon>
        <taxon>Basidiomycota</taxon>
        <taxon>Agaricomycotina</taxon>
        <taxon>Agaricomycetes</taxon>
        <taxon>Polyporales</taxon>
        <taxon>Adustoporiaceae</taxon>
        <taxon>Rhodonia</taxon>
    </lineage>
</organism>
<dbReference type="AlphaFoldDB" id="A0A1X6MNE8"/>
<protein>
    <submittedName>
        <fullName evidence="2">Uncharacterized protein</fullName>
    </submittedName>
</protein>
<evidence type="ECO:0000256" key="1">
    <source>
        <dbReference type="SAM" id="MobiDB-lite"/>
    </source>
</evidence>
<dbReference type="OrthoDB" id="3235454at2759"/>
<feature type="region of interest" description="Disordered" evidence="1">
    <location>
        <begin position="1"/>
        <end position="22"/>
    </location>
</feature>
<gene>
    <name evidence="2" type="ORF">POSPLADRAFT_1076093</name>
</gene>
<dbReference type="EMBL" id="KZ110606">
    <property type="protein sequence ID" value="OSX57944.1"/>
    <property type="molecule type" value="Genomic_DNA"/>
</dbReference>
<reference evidence="2 3" key="1">
    <citation type="submission" date="2017-04" db="EMBL/GenBank/DDBJ databases">
        <title>Genome Sequence of the Model Brown-Rot Fungus Postia placenta SB12.</title>
        <authorList>
            <consortium name="DOE Joint Genome Institute"/>
            <person name="Gaskell J."/>
            <person name="Kersten P."/>
            <person name="Larrondo L.F."/>
            <person name="Canessa P."/>
            <person name="Martinez D."/>
            <person name="Hibbett D."/>
            <person name="Schmoll M."/>
            <person name="Kubicek C.P."/>
            <person name="Martinez A.T."/>
            <person name="Yadav J."/>
            <person name="Master E."/>
            <person name="Magnuson J.K."/>
            <person name="James T."/>
            <person name="Yaver D."/>
            <person name="Berka R."/>
            <person name="Labutti K."/>
            <person name="Lipzen A."/>
            <person name="Aerts A."/>
            <person name="Barry K."/>
            <person name="Henrissat B."/>
            <person name="Blanchette R."/>
            <person name="Grigoriev I."/>
            <person name="Cullen D."/>
        </authorList>
    </citation>
    <scope>NUCLEOTIDE SEQUENCE [LARGE SCALE GENOMIC DNA]</scope>
    <source>
        <strain evidence="2 3">MAD-698-R-SB12</strain>
    </source>
</reference>
<evidence type="ECO:0000313" key="3">
    <source>
        <dbReference type="Proteomes" id="UP000194127"/>
    </source>
</evidence>
<dbReference type="Proteomes" id="UP000194127">
    <property type="component" value="Unassembled WGS sequence"/>
</dbReference>
<name>A0A1X6MNE8_9APHY</name>